<comment type="caution">
    <text evidence="1">The sequence shown here is derived from an EMBL/GenBank/DDBJ whole genome shotgun (WGS) entry which is preliminary data.</text>
</comment>
<evidence type="ECO:0000313" key="2">
    <source>
        <dbReference type="Proteomes" id="UP001296943"/>
    </source>
</evidence>
<reference evidence="1 2" key="1">
    <citation type="submission" date="2021-01" db="EMBL/GenBank/DDBJ databases">
        <title>Genomic Encyclopedia of Type Strains, Phase IV (KMG-IV): sequencing the most valuable type-strain genomes for metagenomic binning, comparative biology and taxonomic classification.</title>
        <authorList>
            <person name="Goeker M."/>
        </authorList>
    </citation>
    <scope>NUCLEOTIDE SEQUENCE [LARGE SCALE GENOMIC DNA]</scope>
    <source>
        <strain evidence="1 2">DSM 23711</strain>
    </source>
</reference>
<accession>A0ABS2N3L2</accession>
<dbReference type="Proteomes" id="UP001296943">
    <property type="component" value="Unassembled WGS sequence"/>
</dbReference>
<organism evidence="1 2">
    <name type="scientific">Aquibacillus albus</name>
    <dbReference type="NCBI Taxonomy" id="1168171"/>
    <lineage>
        <taxon>Bacteria</taxon>
        <taxon>Bacillati</taxon>
        <taxon>Bacillota</taxon>
        <taxon>Bacilli</taxon>
        <taxon>Bacillales</taxon>
        <taxon>Bacillaceae</taxon>
        <taxon>Aquibacillus</taxon>
    </lineage>
</organism>
<name>A0ABS2N3L2_9BACI</name>
<dbReference type="EMBL" id="JAFBDR010000020">
    <property type="protein sequence ID" value="MBM7572706.1"/>
    <property type="molecule type" value="Genomic_DNA"/>
</dbReference>
<gene>
    <name evidence="1" type="ORF">JOC48_003237</name>
</gene>
<keyword evidence="2" id="KW-1185">Reference proteome</keyword>
<sequence length="84" mass="9198">MSKKSNESKIQQTQGQEGCCQGDELLCVSIPSPITIVFLGLEIQIELPCIRINSEENLTSEETQQILGLLTNLLGNIGENINPQ</sequence>
<protein>
    <submittedName>
        <fullName evidence="1">Uncharacterized protein</fullName>
    </submittedName>
</protein>
<evidence type="ECO:0000313" key="1">
    <source>
        <dbReference type="EMBL" id="MBM7572706.1"/>
    </source>
</evidence>
<dbReference type="RefSeq" id="WP_204501295.1">
    <property type="nucleotide sequence ID" value="NZ_JAFBDR010000020.1"/>
</dbReference>
<proteinExistence type="predicted"/>